<feature type="transmembrane region" description="Helical" evidence="2">
    <location>
        <begin position="241"/>
        <end position="264"/>
    </location>
</feature>
<feature type="transmembrane region" description="Helical" evidence="2">
    <location>
        <begin position="674"/>
        <end position="695"/>
    </location>
</feature>
<feature type="coiled-coil region" evidence="1">
    <location>
        <begin position="636"/>
        <end position="663"/>
    </location>
</feature>
<feature type="transmembrane region" description="Helical" evidence="2">
    <location>
        <begin position="307"/>
        <end position="328"/>
    </location>
</feature>
<evidence type="ECO:0000313" key="3">
    <source>
        <dbReference type="EMBL" id="TWW79941.1"/>
    </source>
</evidence>
<keyword evidence="1" id="KW-0175">Coiled coil</keyword>
<feature type="transmembrane region" description="Helical" evidence="2">
    <location>
        <begin position="202"/>
        <end position="221"/>
    </location>
</feature>
<organism evidence="3 4">
    <name type="scientific">Takifugu flavidus</name>
    <name type="common">sansaifugu</name>
    <dbReference type="NCBI Taxonomy" id="433684"/>
    <lineage>
        <taxon>Eukaryota</taxon>
        <taxon>Metazoa</taxon>
        <taxon>Chordata</taxon>
        <taxon>Craniata</taxon>
        <taxon>Vertebrata</taxon>
        <taxon>Euteleostomi</taxon>
        <taxon>Actinopterygii</taxon>
        <taxon>Neopterygii</taxon>
        <taxon>Teleostei</taxon>
        <taxon>Neoteleostei</taxon>
        <taxon>Acanthomorphata</taxon>
        <taxon>Eupercaria</taxon>
        <taxon>Tetraodontiformes</taxon>
        <taxon>Tetradontoidea</taxon>
        <taxon>Tetraodontidae</taxon>
        <taxon>Takifugu</taxon>
    </lineage>
</organism>
<reference evidence="3 4" key="1">
    <citation type="submission" date="2019-04" db="EMBL/GenBank/DDBJ databases">
        <title>Chromosome genome assembly for Takifugu flavidus.</title>
        <authorList>
            <person name="Xiao S."/>
        </authorList>
    </citation>
    <scope>NUCLEOTIDE SEQUENCE [LARGE SCALE GENOMIC DNA]</scope>
    <source>
        <strain evidence="3">HTHZ2018</strain>
        <tissue evidence="3">Muscle</tissue>
    </source>
</reference>
<comment type="caution">
    <text evidence="3">The sequence shown here is derived from an EMBL/GenBank/DDBJ whole genome shotgun (WGS) entry which is preliminary data.</text>
</comment>
<gene>
    <name evidence="3" type="ORF">D4764_10G0009710</name>
</gene>
<feature type="transmembrane region" description="Helical" evidence="2">
    <location>
        <begin position="842"/>
        <end position="862"/>
    </location>
</feature>
<feature type="transmembrane region" description="Helical" evidence="2">
    <location>
        <begin position="550"/>
        <end position="570"/>
    </location>
</feature>
<feature type="transmembrane region" description="Helical" evidence="2">
    <location>
        <begin position="519"/>
        <end position="544"/>
    </location>
</feature>
<feature type="transmembrane region" description="Helical" evidence="2">
    <location>
        <begin position="731"/>
        <end position="753"/>
    </location>
</feature>
<evidence type="ECO:0000313" key="4">
    <source>
        <dbReference type="Proteomes" id="UP000324091"/>
    </source>
</evidence>
<feature type="transmembrane region" description="Helical" evidence="2">
    <location>
        <begin position="174"/>
        <end position="195"/>
    </location>
</feature>
<accession>A0A5C6PM68</accession>
<feature type="transmembrane region" description="Helical" evidence="2">
    <location>
        <begin position="701"/>
        <end position="719"/>
    </location>
</feature>
<dbReference type="EMBL" id="RHFK02000002">
    <property type="protein sequence ID" value="TWW79941.1"/>
    <property type="molecule type" value="Genomic_DNA"/>
</dbReference>
<feature type="transmembrane region" description="Helical" evidence="2">
    <location>
        <begin position="112"/>
        <end position="133"/>
    </location>
</feature>
<dbReference type="Proteomes" id="UP000324091">
    <property type="component" value="Chromosome 10"/>
</dbReference>
<keyword evidence="4" id="KW-1185">Reference proteome</keyword>
<feature type="transmembrane region" description="Helical" evidence="2">
    <location>
        <begin position="83"/>
        <end position="106"/>
    </location>
</feature>
<feature type="transmembrane region" description="Helical" evidence="2">
    <location>
        <begin position="367"/>
        <end position="393"/>
    </location>
</feature>
<keyword evidence="2" id="KW-1133">Transmembrane helix</keyword>
<feature type="transmembrane region" description="Helical" evidence="2">
    <location>
        <begin position="781"/>
        <end position="802"/>
    </location>
</feature>
<name>A0A5C6PM68_9TELE</name>
<feature type="transmembrane region" description="Helical" evidence="2">
    <location>
        <begin position="44"/>
        <end position="71"/>
    </location>
</feature>
<protein>
    <submittedName>
        <fullName evidence="3">Uncharacterized protein</fullName>
    </submittedName>
</protein>
<evidence type="ECO:0000256" key="1">
    <source>
        <dbReference type="SAM" id="Coils"/>
    </source>
</evidence>
<feature type="transmembrane region" description="Helical" evidence="2">
    <location>
        <begin position="145"/>
        <end position="162"/>
    </location>
</feature>
<evidence type="ECO:0000256" key="2">
    <source>
        <dbReference type="SAM" id="Phobius"/>
    </source>
</evidence>
<sequence length="910" mass="95273">MVVSFVAALMGMTAGGFVLNQTAATAVQQVPSQWYLKVHGLVQVAGLGGITCLLGCLGLCLAFLCAACATAVPTLLRETRIPFLKTACCGLTIFLGCGISGSLLGWTCARLVTLGLKGFCVFGFIFSLILLFINKWRIVEAPSRMLVLHAVTLVTMCLGVWSGQAMDSTKPRLVLVNILLVPASFLMGLLVTTFILRKQNGYIVLSFVFLVPLSGLVFGLGTERHQGDKPVLYNTFYTIQFLVYAAEMLTGILGILGGICLSLWDPGRAGRLSFWISIPAAVTLYVLDKDNPHTGLLGVTRQWVGAGGVLGLLSGLAAASGVALGLGIMSAGLKLVAADNDILRSINLCRAAEGGGSSNPCALGNAVVTLAVLGVVMMGSTVLGVAGFLTAALGSSGHHGTRKQNPPSENNMARTTLGAGSPLMEAMVGFALGAIAGCLLGATEDPVEKAVLAMSAAAPLKPLLEDISTVGALGLGTLMGATALTVAMTSVVAGVILAAAVASLFVSTRSCNSSNTETIGLWMSAGTAGAFGTTLSGATLGVVIEWIVKNFGMMGLLGALSMFTVLKPPLNLLFNLLWKRGEACCYMASNDWAKEREEIEMREAEQRQRVAVRIEQKILLLEEGSSSKEESAWITERRQRQELDRRRRQNQEAQLEQKNLQQGIDTVVAKHVDFLAFSGMPMTVVAVVTSGFGLFGYGNHPFVFVAILLVLALVAYGLLKSSNFKFWMSMGCMAMFVTFIVAVLTLHAGQVVITSAMKMRRPAQDRESISAQMKQQSCVEALSSAIFAAKLCQLGLGATVGGPLVRYLAREVRVILGAALVAMALLGGILVLSPVLGEGGKAGALLGVVGVTGVCVGAAAALSGRWSSWPGTLGTVAGLTVGAVQVGRGHVLNIGLQLPVAFIFAMSDPF</sequence>
<keyword evidence="2" id="KW-0472">Membrane</keyword>
<proteinExistence type="predicted"/>
<keyword evidence="2" id="KW-0812">Transmembrane</keyword>
<dbReference type="AlphaFoldDB" id="A0A5C6PM68"/>
<feature type="transmembrane region" description="Helical" evidence="2">
    <location>
        <begin position="271"/>
        <end position="287"/>
    </location>
</feature>
<feature type="transmembrane region" description="Helical" evidence="2">
    <location>
        <begin position="487"/>
        <end position="507"/>
    </location>
</feature>
<feature type="transmembrane region" description="Helical" evidence="2">
    <location>
        <begin position="814"/>
        <end position="836"/>
    </location>
</feature>